<feature type="domain" description="Expansin-like EG45" evidence="4">
    <location>
        <begin position="25"/>
        <end position="134"/>
    </location>
</feature>
<feature type="domain" description="Expansin-like EG45" evidence="4">
    <location>
        <begin position="658"/>
        <end position="767"/>
    </location>
</feature>
<dbReference type="Pfam" id="PF01357">
    <property type="entry name" value="Expansin_C"/>
    <property type="match status" value="4"/>
</dbReference>
<dbReference type="SUPFAM" id="SSF49590">
    <property type="entry name" value="PHL pollen allergen"/>
    <property type="match status" value="4"/>
</dbReference>
<feature type="domain" description="Expansin-like CBD" evidence="5">
    <location>
        <begin position="779"/>
        <end position="873"/>
    </location>
</feature>
<comment type="caution">
    <text evidence="6">The sequence shown here is derived from an EMBL/GenBank/DDBJ whole genome shotgun (WGS) entry which is preliminary data.</text>
</comment>
<comment type="subcellular location">
    <subcellularLocation>
        <location evidence="1">Secreted</location>
    </subcellularLocation>
</comment>
<dbReference type="SMART" id="SM00837">
    <property type="entry name" value="DPBB_1"/>
    <property type="match status" value="4"/>
</dbReference>
<dbReference type="PANTHER" id="PTHR31692">
    <property type="entry name" value="EXPANSIN-B3"/>
    <property type="match status" value="1"/>
</dbReference>
<dbReference type="SUPFAM" id="SSF50685">
    <property type="entry name" value="Barwin-like endoglucanases"/>
    <property type="match status" value="5"/>
</dbReference>
<dbReference type="InterPro" id="IPR007112">
    <property type="entry name" value="Expansin/allergen_DPBB_dom"/>
</dbReference>
<name>A0AAV6Y2B2_9LAMI</name>
<gene>
    <name evidence="6" type="ORF">BUALT_Bualt03G0209300</name>
</gene>
<evidence type="ECO:0000256" key="2">
    <source>
        <dbReference type="ARBA" id="ARBA00022525"/>
    </source>
</evidence>
<dbReference type="GO" id="GO:0009653">
    <property type="term" value="P:anatomical structure morphogenesis"/>
    <property type="evidence" value="ECO:0007669"/>
    <property type="project" value="UniProtKB-ARBA"/>
</dbReference>
<dbReference type="Gene3D" id="2.40.40.10">
    <property type="entry name" value="RlpA-like domain"/>
    <property type="match status" value="5"/>
</dbReference>
<dbReference type="Pfam" id="PF03330">
    <property type="entry name" value="DPBB_1"/>
    <property type="match status" value="4"/>
</dbReference>
<dbReference type="InterPro" id="IPR007117">
    <property type="entry name" value="Expansin_CBD"/>
</dbReference>
<keyword evidence="7" id="KW-1185">Reference proteome</keyword>
<evidence type="ECO:0008006" key="8">
    <source>
        <dbReference type="Google" id="ProtNLM"/>
    </source>
</evidence>
<protein>
    <recommendedName>
        <fullName evidence="8">Expansin</fullName>
    </recommendedName>
</protein>
<comment type="similarity">
    <text evidence="3">Belongs to the expansin family.</text>
</comment>
<dbReference type="Proteomes" id="UP000826271">
    <property type="component" value="Unassembled WGS sequence"/>
</dbReference>
<feature type="domain" description="Expansin-like CBD" evidence="5">
    <location>
        <begin position="357"/>
        <end position="437"/>
    </location>
</feature>
<evidence type="ECO:0000313" key="6">
    <source>
        <dbReference type="EMBL" id="KAG8387016.1"/>
    </source>
</evidence>
<dbReference type="Gene3D" id="2.60.40.760">
    <property type="entry name" value="Expansin, cellulose-binding-like domain"/>
    <property type="match status" value="3"/>
</dbReference>
<organism evidence="6 7">
    <name type="scientific">Buddleja alternifolia</name>
    <dbReference type="NCBI Taxonomy" id="168488"/>
    <lineage>
        <taxon>Eukaryota</taxon>
        <taxon>Viridiplantae</taxon>
        <taxon>Streptophyta</taxon>
        <taxon>Embryophyta</taxon>
        <taxon>Tracheophyta</taxon>
        <taxon>Spermatophyta</taxon>
        <taxon>Magnoliopsida</taxon>
        <taxon>eudicotyledons</taxon>
        <taxon>Gunneridae</taxon>
        <taxon>Pentapetalae</taxon>
        <taxon>asterids</taxon>
        <taxon>lamiids</taxon>
        <taxon>Lamiales</taxon>
        <taxon>Scrophulariaceae</taxon>
        <taxon>Buddlejeae</taxon>
        <taxon>Buddleja</taxon>
    </lineage>
</organism>
<feature type="domain" description="Expansin-like CBD" evidence="5">
    <location>
        <begin position="146"/>
        <end position="226"/>
    </location>
</feature>
<dbReference type="GO" id="GO:0005576">
    <property type="term" value="C:extracellular region"/>
    <property type="evidence" value="ECO:0007669"/>
    <property type="project" value="UniProtKB-SubCell"/>
</dbReference>
<dbReference type="PROSITE" id="PS50843">
    <property type="entry name" value="EXPANSIN_CBD"/>
    <property type="match status" value="4"/>
</dbReference>
<evidence type="ECO:0000256" key="3">
    <source>
        <dbReference type="RuleBase" id="RU003460"/>
    </source>
</evidence>
<accession>A0AAV6Y2B2</accession>
<feature type="domain" description="Expansin-like CBD" evidence="5">
    <location>
        <begin position="568"/>
        <end position="648"/>
    </location>
</feature>
<dbReference type="InterPro" id="IPR009009">
    <property type="entry name" value="RlpA-like_DPBB"/>
</dbReference>
<evidence type="ECO:0000256" key="1">
    <source>
        <dbReference type="ARBA" id="ARBA00004613"/>
    </source>
</evidence>
<evidence type="ECO:0000313" key="7">
    <source>
        <dbReference type="Proteomes" id="UP000826271"/>
    </source>
</evidence>
<dbReference type="InterPro" id="IPR007118">
    <property type="entry name" value="Expan_Lol_pI"/>
</dbReference>
<dbReference type="InterPro" id="IPR036749">
    <property type="entry name" value="Expansin_CBD_sf"/>
</dbReference>
<evidence type="ECO:0000259" key="4">
    <source>
        <dbReference type="PROSITE" id="PS50842"/>
    </source>
</evidence>
<sequence length="895" mass="95741">MDLMLAGLSQAVATWYGPPNGSGSGGACGLENDVANPPYYGLISAGNQNIFKYGKGCGTCYQVRCTENPSCSGNPITVTITDECPGACNNDAIHFDLSGKAFGYLAKPGQADALRKAGRINIQYQRVRCFYKTTITFKIDKGSNPFYLAFAIENLNGDGDLGLVELLPSNSKKWLRMQQSFGATWKTGIPSGTQGPYSLSEYCFCANFESVNGSHVGGLSQAVATWYGPPNGSGSGGACGLENDVANPPYYGLISAGNQNIFKYGKGCGTCYQVRCTENPSCSGNPITVTITDECPGACNNDAIHFDLSGKAFGYLAKPGQADALRKAGRINIQYQRVRCFYKTTITFKIDKGSNPFYLAFAIENLNGDGDLGLVELLPSNSKKWLRMQQSFGATWKTGIPSGTQGPYSLSEYCFCANFESVNGSHVGGLSQAVATWYGPPNGSGSGGACGLENDVANPPYYGLISAGNQNIFKYGKGCGTCYQVRCTENPSCSGNPITVTITDECPGACNNDAIHFDLSGKAFGYLAKPGQADALRKAGRINIQYQRVRCFYKTTITFKIDKGSNPFYLAFAIENLNGDGDLGLVELLPSNSKKWLRMQQSFGATWKTGIPSGTQGPYSLSEYCFCANFESVNGSHVGGLSQAVATWYGPPNGSGSGGACGLENDVANPPYYGLISAGNQNIFKYGKGCGTCYQVRCTENPSCSGNPITVTITDECPGACNNDAIHFDLSGKAFGYLAKPGQADALRKAGRINIQYQRVRCFYKTTITFKIDKGSNPFYLAFAIENLNGDGDLGLVELLPSNSKKWLRMQQSFGATWKTGIPSGTQGPYSVRCTENPSCSGNPITVTITDQCAGACNNVAIHFYLSGKAFGYLAKPVQADTLRKAGRINIQYQR</sequence>
<dbReference type="PANTHER" id="PTHR31692:SF56">
    <property type="entry name" value="EXPANSIN-B2-RELATED"/>
    <property type="match status" value="1"/>
</dbReference>
<proteinExistence type="inferred from homology"/>
<feature type="domain" description="Expansin-like EG45" evidence="4">
    <location>
        <begin position="236"/>
        <end position="345"/>
    </location>
</feature>
<dbReference type="InterPro" id="IPR005795">
    <property type="entry name" value="LolPI"/>
</dbReference>
<dbReference type="EMBL" id="WHWC01000003">
    <property type="protein sequence ID" value="KAG8387016.1"/>
    <property type="molecule type" value="Genomic_DNA"/>
</dbReference>
<dbReference type="PROSITE" id="PS50842">
    <property type="entry name" value="EXPANSIN_EG45"/>
    <property type="match status" value="5"/>
</dbReference>
<dbReference type="PRINTS" id="PR00829">
    <property type="entry name" value="LOLP1ALLERGN"/>
</dbReference>
<dbReference type="AlphaFoldDB" id="A0AAV6Y2B2"/>
<keyword evidence="2" id="KW-0964">Secreted</keyword>
<feature type="domain" description="Expansin-like EG45" evidence="4">
    <location>
        <begin position="830"/>
        <end position="895"/>
    </location>
</feature>
<evidence type="ECO:0000259" key="5">
    <source>
        <dbReference type="PROSITE" id="PS50843"/>
    </source>
</evidence>
<dbReference type="PRINTS" id="PR01225">
    <property type="entry name" value="EXPANSNFAMLY"/>
</dbReference>
<reference evidence="6" key="1">
    <citation type="submission" date="2019-10" db="EMBL/GenBank/DDBJ databases">
        <authorList>
            <person name="Zhang R."/>
            <person name="Pan Y."/>
            <person name="Wang J."/>
            <person name="Ma R."/>
            <person name="Yu S."/>
        </authorList>
    </citation>
    <scope>NUCLEOTIDE SEQUENCE</scope>
    <source>
        <strain evidence="6">LA-IB0</strain>
        <tissue evidence="6">Leaf</tissue>
    </source>
</reference>
<dbReference type="InterPro" id="IPR036908">
    <property type="entry name" value="RlpA-like_sf"/>
</dbReference>
<feature type="domain" description="Expansin-like EG45" evidence="4">
    <location>
        <begin position="447"/>
        <end position="556"/>
    </location>
</feature>